<comment type="caution">
    <text evidence="2">The sequence shown here is derived from an EMBL/GenBank/DDBJ whole genome shotgun (WGS) entry which is preliminary data.</text>
</comment>
<dbReference type="AlphaFoldDB" id="A0A4Z2FBU1"/>
<evidence type="ECO:0000256" key="1">
    <source>
        <dbReference type="SAM" id="MobiDB-lite"/>
    </source>
</evidence>
<reference evidence="2 3" key="1">
    <citation type="submission" date="2019-03" db="EMBL/GenBank/DDBJ databases">
        <title>First draft genome of Liparis tanakae, snailfish: a comprehensive survey of snailfish specific genes.</title>
        <authorList>
            <person name="Kim W."/>
            <person name="Song I."/>
            <person name="Jeong J.-H."/>
            <person name="Kim D."/>
            <person name="Kim S."/>
            <person name="Ryu S."/>
            <person name="Song J.Y."/>
            <person name="Lee S.K."/>
        </authorList>
    </citation>
    <scope>NUCLEOTIDE SEQUENCE [LARGE SCALE GENOMIC DNA]</scope>
    <source>
        <tissue evidence="2">Muscle</tissue>
    </source>
</reference>
<accession>A0A4Z2FBU1</accession>
<dbReference type="EMBL" id="SRLO01001390">
    <property type="protein sequence ID" value="TNN38243.1"/>
    <property type="molecule type" value="Genomic_DNA"/>
</dbReference>
<gene>
    <name evidence="2" type="ORF">EYF80_051593</name>
</gene>
<name>A0A4Z2FBU1_9TELE</name>
<sequence>MEKFKVQGAVQGAVQGPKSSSRSKEQSKVTWAGGLLKLLEVSQSLSLQWLPPFLGFYYV</sequence>
<organism evidence="2 3">
    <name type="scientific">Liparis tanakae</name>
    <name type="common">Tanaka's snailfish</name>
    <dbReference type="NCBI Taxonomy" id="230148"/>
    <lineage>
        <taxon>Eukaryota</taxon>
        <taxon>Metazoa</taxon>
        <taxon>Chordata</taxon>
        <taxon>Craniata</taxon>
        <taxon>Vertebrata</taxon>
        <taxon>Euteleostomi</taxon>
        <taxon>Actinopterygii</taxon>
        <taxon>Neopterygii</taxon>
        <taxon>Teleostei</taxon>
        <taxon>Neoteleostei</taxon>
        <taxon>Acanthomorphata</taxon>
        <taxon>Eupercaria</taxon>
        <taxon>Perciformes</taxon>
        <taxon>Cottioidei</taxon>
        <taxon>Cottales</taxon>
        <taxon>Liparidae</taxon>
        <taxon>Liparis</taxon>
    </lineage>
</organism>
<feature type="region of interest" description="Disordered" evidence="1">
    <location>
        <begin position="1"/>
        <end position="27"/>
    </location>
</feature>
<proteinExistence type="predicted"/>
<protein>
    <submittedName>
        <fullName evidence="2">Uncharacterized protein</fullName>
    </submittedName>
</protein>
<evidence type="ECO:0000313" key="3">
    <source>
        <dbReference type="Proteomes" id="UP000314294"/>
    </source>
</evidence>
<evidence type="ECO:0000313" key="2">
    <source>
        <dbReference type="EMBL" id="TNN38243.1"/>
    </source>
</evidence>
<dbReference type="Proteomes" id="UP000314294">
    <property type="component" value="Unassembled WGS sequence"/>
</dbReference>
<keyword evidence="3" id="KW-1185">Reference proteome</keyword>